<proteinExistence type="predicted"/>
<dbReference type="OrthoDB" id="7585853at2"/>
<dbReference type="RefSeq" id="WP_047004952.1">
    <property type="nucleotide sequence ID" value="NZ_LBHB01000004.1"/>
</dbReference>
<sequence length="111" mass="11688">MTSERPLLDLLNACADTWAQANMTTLAQLSLRVTGGNNRFFRDLAAGSDPGVGRVERFARFLHDPANWPEGLVPEVACELAHRVGVSGAALSAATGQAVDLSGLARAERAA</sequence>
<protein>
    <submittedName>
        <fullName evidence="1">Uncharacterized protein</fullName>
    </submittedName>
</protein>
<dbReference type="STRING" id="1581420.AAW00_13475"/>
<accession>A0A0G9MSY6</accession>
<keyword evidence="2" id="KW-1185">Reference proteome</keyword>
<gene>
    <name evidence="1" type="ORF">AAW00_13475</name>
</gene>
<dbReference type="PATRIC" id="fig|1581420.6.peg.2755"/>
<dbReference type="AlphaFoldDB" id="A0A0G9MSY6"/>
<organism evidence="1 2">
    <name type="scientific">Aurantiacibacter luteus</name>
    <dbReference type="NCBI Taxonomy" id="1581420"/>
    <lineage>
        <taxon>Bacteria</taxon>
        <taxon>Pseudomonadati</taxon>
        <taxon>Pseudomonadota</taxon>
        <taxon>Alphaproteobacteria</taxon>
        <taxon>Sphingomonadales</taxon>
        <taxon>Erythrobacteraceae</taxon>
        <taxon>Aurantiacibacter</taxon>
    </lineage>
</organism>
<dbReference type="Proteomes" id="UP000053464">
    <property type="component" value="Unassembled WGS sequence"/>
</dbReference>
<dbReference type="EMBL" id="LBHB01000004">
    <property type="protein sequence ID" value="KLE32438.1"/>
    <property type="molecule type" value="Genomic_DNA"/>
</dbReference>
<evidence type="ECO:0000313" key="2">
    <source>
        <dbReference type="Proteomes" id="UP000053464"/>
    </source>
</evidence>
<comment type="caution">
    <text evidence="1">The sequence shown here is derived from an EMBL/GenBank/DDBJ whole genome shotgun (WGS) entry which is preliminary data.</text>
</comment>
<name>A0A0G9MSY6_9SPHN</name>
<reference evidence="1 2" key="1">
    <citation type="submission" date="2015-04" db="EMBL/GenBank/DDBJ databases">
        <title>The draft genome sequence of Erythrobacter luteus KA37.</title>
        <authorList>
            <person name="Zhuang L."/>
            <person name="Liu Y."/>
            <person name="Shao Z."/>
        </authorList>
    </citation>
    <scope>NUCLEOTIDE SEQUENCE [LARGE SCALE GENOMIC DNA]</scope>
    <source>
        <strain evidence="1 2">KA37</strain>
    </source>
</reference>
<evidence type="ECO:0000313" key="1">
    <source>
        <dbReference type="EMBL" id="KLE32438.1"/>
    </source>
</evidence>